<dbReference type="GO" id="GO:0005737">
    <property type="term" value="C:cytoplasm"/>
    <property type="evidence" value="ECO:0007669"/>
    <property type="project" value="UniProtKB-SubCell"/>
</dbReference>
<keyword evidence="1 6" id="KW-0963">Cytoplasm</keyword>
<dbReference type="NCBIfam" id="TIGR03156">
    <property type="entry name" value="GTP_HflX"/>
    <property type="match status" value="1"/>
</dbReference>
<feature type="binding site" evidence="8">
    <location>
        <position position="214"/>
    </location>
    <ligand>
        <name>Mg(2+)</name>
        <dbReference type="ChEBI" id="CHEBI:18420"/>
    </ligand>
</feature>
<dbReference type="InterPro" id="IPR032305">
    <property type="entry name" value="GTP-bd_M"/>
</dbReference>
<sequence length="416" mass="48025">MLETSTIKPETAVLVGIVNQTQNSQKSQEYLDELEFLAETLGITCVKRFTQQLDTPDTTTFVRKGKIEEIQEYMASKEIDTVIFDDELSPRHVRNIGKEFENKQVFDRSTLILEIFKHRAQTSQASTQVELARYQYLLPRLTNMWTHLSRQRGGVGQRGAGEKEIETDRRIVRDRITLLKERLKKIEKQDETRRKQRHKVVRVSLVGYTNVGKSTLMRILTGSDVFAENKLFATVDSTVRKVFWEGIPFLLSDTVGFIRKLPTMLIESFKSTLKEIVEADVLIHVVDISHPAFEEHIKVVQETLKELGAADKPTLLVFNKIDAYTNDVQVGQNYLVCPPTLEELKESYLGVDKKHTVFVSAAKQENLEELKDKLIELIASRHFQIYPNYVRPNHYAEAKDYNKEDYGIIEDNQEEE</sequence>
<dbReference type="PANTHER" id="PTHR10229">
    <property type="entry name" value="GTP-BINDING PROTEIN HFLX"/>
    <property type="match status" value="1"/>
</dbReference>
<dbReference type="FunFam" id="3.40.50.11060:FF:000001">
    <property type="entry name" value="GTPase HflX"/>
    <property type="match status" value="1"/>
</dbReference>
<evidence type="ECO:0000313" key="11">
    <source>
        <dbReference type="Proteomes" id="UP000006054"/>
    </source>
</evidence>
<feature type="domain" description="Hflx-type G" evidence="9">
    <location>
        <begin position="201"/>
        <end position="382"/>
    </location>
</feature>
<dbReference type="Gene3D" id="3.40.50.11060">
    <property type="entry name" value="GTPase HflX, N-terminal domain"/>
    <property type="match status" value="1"/>
</dbReference>
<dbReference type="HOGENOM" id="CLU_019597_2_1_10"/>
<protein>
    <recommendedName>
        <fullName evidence="6">GTPase HflX</fullName>
    </recommendedName>
    <alternativeName>
        <fullName evidence="6">GTP-binding protein HflX</fullName>
    </alternativeName>
</protein>
<dbReference type="GO" id="GO:0005525">
    <property type="term" value="F:GTP binding"/>
    <property type="evidence" value="ECO:0007669"/>
    <property type="project" value="UniProtKB-UniRule"/>
</dbReference>
<evidence type="ECO:0000256" key="4">
    <source>
        <dbReference type="ARBA" id="ARBA00022842"/>
    </source>
</evidence>
<comment type="subcellular location">
    <subcellularLocation>
        <location evidence="6">Cytoplasm</location>
    </subcellularLocation>
    <text evidence="6">May associate with membranes.</text>
</comment>
<comment type="subunit">
    <text evidence="6">Monomer. Associates with the 50S ribosomal subunit.</text>
</comment>
<dbReference type="Proteomes" id="UP000006054">
    <property type="component" value="Chromosome"/>
</dbReference>
<dbReference type="PATRIC" id="fig|880071.3.peg.1075"/>
<dbReference type="CDD" id="cd01878">
    <property type="entry name" value="HflX"/>
    <property type="match status" value="1"/>
</dbReference>
<dbReference type="GO" id="GO:0046872">
    <property type="term" value="F:metal ion binding"/>
    <property type="evidence" value="ECO:0007669"/>
    <property type="project" value="UniProtKB-KW"/>
</dbReference>
<keyword evidence="11" id="KW-1185">Reference proteome</keyword>
<comment type="cofactor">
    <cofactor evidence="8">
        <name>Mg(2+)</name>
        <dbReference type="ChEBI" id="CHEBI:18420"/>
    </cofactor>
</comment>
<evidence type="ECO:0000256" key="2">
    <source>
        <dbReference type="ARBA" id="ARBA00022723"/>
    </source>
</evidence>
<evidence type="ECO:0000256" key="6">
    <source>
        <dbReference type="HAMAP-Rule" id="MF_00900"/>
    </source>
</evidence>
<dbReference type="HAMAP" id="MF_00900">
    <property type="entry name" value="GTPase_HflX"/>
    <property type="match status" value="1"/>
</dbReference>
<dbReference type="OrthoDB" id="9812272at2"/>
<dbReference type="EMBL" id="CP003345">
    <property type="protein sequence ID" value="AFM03542.1"/>
    <property type="molecule type" value="Genomic_DNA"/>
</dbReference>
<dbReference type="Gene3D" id="3.40.50.300">
    <property type="entry name" value="P-loop containing nucleotide triphosphate hydrolases"/>
    <property type="match status" value="1"/>
</dbReference>
<organism evidence="10 11">
    <name type="scientific">Bernardetia litoralis (strain ATCC 23117 / DSM 6794 / NBRC 15988 / NCIMB 1366 / Fx l1 / Sio-4)</name>
    <name type="common">Flexibacter litoralis</name>
    <dbReference type="NCBI Taxonomy" id="880071"/>
    <lineage>
        <taxon>Bacteria</taxon>
        <taxon>Pseudomonadati</taxon>
        <taxon>Bacteroidota</taxon>
        <taxon>Cytophagia</taxon>
        <taxon>Cytophagales</taxon>
        <taxon>Bernardetiaceae</taxon>
        <taxon>Bernardetia</taxon>
    </lineage>
</organism>
<dbReference type="InterPro" id="IPR016496">
    <property type="entry name" value="GTPase_HflX"/>
</dbReference>
<reference evidence="11" key="1">
    <citation type="submission" date="2012-06" db="EMBL/GenBank/DDBJ databases">
        <title>The complete genome of Flexibacter litoralis DSM 6794.</title>
        <authorList>
            <person name="Lucas S."/>
            <person name="Copeland A."/>
            <person name="Lapidus A."/>
            <person name="Glavina del Rio T."/>
            <person name="Dalin E."/>
            <person name="Tice H."/>
            <person name="Bruce D."/>
            <person name="Goodwin L."/>
            <person name="Pitluck S."/>
            <person name="Peters L."/>
            <person name="Ovchinnikova G."/>
            <person name="Lu M."/>
            <person name="Kyrpides N."/>
            <person name="Mavromatis K."/>
            <person name="Ivanova N."/>
            <person name="Brettin T."/>
            <person name="Detter J.C."/>
            <person name="Han C."/>
            <person name="Larimer F."/>
            <person name="Land M."/>
            <person name="Hauser L."/>
            <person name="Markowitz V."/>
            <person name="Cheng J.-F."/>
            <person name="Hugenholtz P."/>
            <person name="Woyke T."/>
            <person name="Wu D."/>
            <person name="Spring S."/>
            <person name="Lang E."/>
            <person name="Kopitz M."/>
            <person name="Brambilla E."/>
            <person name="Klenk H.-P."/>
            <person name="Eisen J.A."/>
        </authorList>
    </citation>
    <scope>NUCLEOTIDE SEQUENCE [LARGE SCALE GENOMIC DNA]</scope>
    <source>
        <strain evidence="11">ATCC 23117 / DSM 6794 / NBRC 15988 / NCIMB 1366 / Sio-4</strain>
    </source>
</reference>
<dbReference type="GO" id="GO:0003924">
    <property type="term" value="F:GTPase activity"/>
    <property type="evidence" value="ECO:0007669"/>
    <property type="project" value="UniProtKB-UniRule"/>
</dbReference>
<dbReference type="InterPro" id="IPR025121">
    <property type="entry name" value="GTPase_HflX_N"/>
</dbReference>
<dbReference type="InterPro" id="IPR030394">
    <property type="entry name" value="G_HFLX_dom"/>
</dbReference>
<comment type="similarity">
    <text evidence="6">Belongs to the TRAFAC class OBG-HflX-like GTPase superfamily. HflX GTPase family.</text>
</comment>
<dbReference type="GO" id="GO:0043022">
    <property type="term" value="F:ribosome binding"/>
    <property type="evidence" value="ECO:0007669"/>
    <property type="project" value="TreeGrafter"/>
</dbReference>
<dbReference type="InterPro" id="IPR027417">
    <property type="entry name" value="P-loop_NTPase"/>
</dbReference>
<dbReference type="SUPFAM" id="SSF52540">
    <property type="entry name" value="P-loop containing nucleoside triphosphate hydrolases"/>
    <property type="match status" value="1"/>
</dbReference>
<accession>I4AHV7</accession>
<comment type="function">
    <text evidence="6">GTPase that associates with the 50S ribosomal subunit and may have a role during protein synthesis or ribosome biogenesis.</text>
</comment>
<dbReference type="STRING" id="880071.Fleli_1104"/>
<dbReference type="RefSeq" id="WP_014796999.1">
    <property type="nucleotide sequence ID" value="NC_018018.1"/>
</dbReference>
<feature type="binding site" evidence="7">
    <location>
        <begin position="207"/>
        <end position="214"/>
    </location>
    <ligand>
        <name>GTP</name>
        <dbReference type="ChEBI" id="CHEBI:37565"/>
    </ligand>
</feature>
<keyword evidence="10" id="KW-0378">Hydrolase</keyword>
<dbReference type="InterPro" id="IPR006073">
    <property type="entry name" value="GTP-bd"/>
</dbReference>
<dbReference type="PROSITE" id="PS51705">
    <property type="entry name" value="G_HFLX"/>
    <property type="match status" value="1"/>
</dbReference>
<dbReference type="PANTHER" id="PTHR10229:SF0">
    <property type="entry name" value="GTP-BINDING PROTEIN 6-RELATED"/>
    <property type="match status" value="1"/>
</dbReference>
<keyword evidence="2 8" id="KW-0479">Metal-binding</keyword>
<gene>
    <name evidence="6" type="primary">hflX</name>
    <name evidence="10" type="ordered locus">Fleli_1104</name>
</gene>
<evidence type="ECO:0000256" key="8">
    <source>
        <dbReference type="PIRSR" id="PIRSR006809-2"/>
    </source>
</evidence>
<dbReference type="Pfam" id="PF01926">
    <property type="entry name" value="MMR_HSR1"/>
    <property type="match status" value="1"/>
</dbReference>
<dbReference type="PRINTS" id="PR00326">
    <property type="entry name" value="GTP1OBG"/>
</dbReference>
<dbReference type="KEGG" id="fli:Fleli_1104"/>
<evidence type="ECO:0000256" key="7">
    <source>
        <dbReference type="PIRSR" id="PIRSR006809-1"/>
    </source>
</evidence>
<keyword evidence="5 6" id="KW-0342">GTP-binding</keyword>
<dbReference type="Gene3D" id="6.10.250.2860">
    <property type="match status" value="1"/>
</dbReference>
<dbReference type="Pfam" id="PF13167">
    <property type="entry name" value="GTP-bdg_N"/>
    <property type="match status" value="1"/>
</dbReference>
<proteinExistence type="inferred from homology"/>
<dbReference type="InterPro" id="IPR042108">
    <property type="entry name" value="GTPase_HflX_N_sf"/>
</dbReference>
<evidence type="ECO:0000259" key="9">
    <source>
        <dbReference type="PROSITE" id="PS51705"/>
    </source>
</evidence>
<evidence type="ECO:0000256" key="3">
    <source>
        <dbReference type="ARBA" id="ARBA00022741"/>
    </source>
</evidence>
<evidence type="ECO:0000313" key="10">
    <source>
        <dbReference type="EMBL" id="AFM03542.1"/>
    </source>
</evidence>
<name>I4AHV7_BERLS</name>
<keyword evidence="4 8" id="KW-0460">Magnesium</keyword>
<keyword evidence="3 6" id="KW-0547">Nucleotide-binding</keyword>
<dbReference type="eggNOG" id="COG2262">
    <property type="taxonomic scope" value="Bacteria"/>
</dbReference>
<feature type="binding site" evidence="7">
    <location>
        <begin position="232"/>
        <end position="236"/>
    </location>
    <ligand>
        <name>GTP</name>
        <dbReference type="ChEBI" id="CHEBI:37565"/>
    </ligand>
</feature>
<dbReference type="PIRSF" id="PIRSF006809">
    <property type="entry name" value="GTP-binding_hflX_prd"/>
    <property type="match status" value="1"/>
</dbReference>
<evidence type="ECO:0000256" key="5">
    <source>
        <dbReference type="ARBA" id="ARBA00023134"/>
    </source>
</evidence>
<dbReference type="AlphaFoldDB" id="I4AHV7"/>
<dbReference type="Pfam" id="PF16360">
    <property type="entry name" value="GTP-bdg_M"/>
    <property type="match status" value="1"/>
</dbReference>
<feature type="binding site" evidence="7">
    <location>
        <begin position="319"/>
        <end position="322"/>
    </location>
    <ligand>
        <name>GTP</name>
        <dbReference type="ChEBI" id="CHEBI:37565"/>
    </ligand>
</feature>
<feature type="binding site" evidence="8">
    <location>
        <position position="234"/>
    </location>
    <ligand>
        <name>Mg(2+)</name>
        <dbReference type="ChEBI" id="CHEBI:18420"/>
    </ligand>
</feature>
<feature type="binding site" evidence="7">
    <location>
        <begin position="253"/>
        <end position="256"/>
    </location>
    <ligand>
        <name>GTP</name>
        <dbReference type="ChEBI" id="CHEBI:37565"/>
    </ligand>
</feature>
<evidence type="ECO:0000256" key="1">
    <source>
        <dbReference type="ARBA" id="ARBA00022490"/>
    </source>
</evidence>